<name>A0A919SIT8_9ACTN</name>
<dbReference type="PANTHER" id="PTHR40252">
    <property type="entry name" value="BLR0328 PROTEIN"/>
    <property type="match status" value="1"/>
</dbReference>
<evidence type="ECO:0000259" key="1">
    <source>
        <dbReference type="SMART" id="SM00897"/>
    </source>
</evidence>
<organism evidence="3 4">
    <name type="scientific">Winogradskya consettensis</name>
    <dbReference type="NCBI Taxonomy" id="113560"/>
    <lineage>
        <taxon>Bacteria</taxon>
        <taxon>Bacillati</taxon>
        <taxon>Actinomycetota</taxon>
        <taxon>Actinomycetes</taxon>
        <taxon>Micromonosporales</taxon>
        <taxon>Micromonosporaceae</taxon>
        <taxon>Winogradskya</taxon>
    </lineage>
</organism>
<dbReference type="Pfam" id="PF08495">
    <property type="entry name" value="FIST"/>
    <property type="match status" value="1"/>
</dbReference>
<dbReference type="Pfam" id="PF10442">
    <property type="entry name" value="FIST_C"/>
    <property type="match status" value="1"/>
</dbReference>
<protein>
    <recommendedName>
        <fullName evidence="5">FIST domain-containing protein</fullName>
    </recommendedName>
</protein>
<evidence type="ECO:0000313" key="4">
    <source>
        <dbReference type="Proteomes" id="UP000680865"/>
    </source>
</evidence>
<dbReference type="SMART" id="SM01204">
    <property type="entry name" value="FIST_C"/>
    <property type="match status" value="1"/>
</dbReference>
<accession>A0A919SIT8</accession>
<comment type="caution">
    <text evidence="3">The sequence shown here is derived from an EMBL/GenBank/DDBJ whole genome shotgun (WGS) entry which is preliminary data.</text>
</comment>
<dbReference type="Proteomes" id="UP000680865">
    <property type="component" value="Unassembled WGS sequence"/>
</dbReference>
<evidence type="ECO:0008006" key="5">
    <source>
        <dbReference type="Google" id="ProtNLM"/>
    </source>
</evidence>
<dbReference type="InterPro" id="IPR019494">
    <property type="entry name" value="FIST_C"/>
</dbReference>
<feature type="domain" description="FIST" evidence="1">
    <location>
        <begin position="35"/>
        <end position="228"/>
    </location>
</feature>
<feature type="domain" description="FIST C-domain" evidence="2">
    <location>
        <begin position="229"/>
        <end position="368"/>
    </location>
</feature>
<reference evidence="3" key="1">
    <citation type="submission" date="2021-03" db="EMBL/GenBank/DDBJ databases">
        <title>Whole genome shotgun sequence of Actinoplanes consettensis NBRC 14913.</title>
        <authorList>
            <person name="Komaki H."/>
            <person name="Tamura T."/>
        </authorList>
    </citation>
    <scope>NUCLEOTIDE SEQUENCE</scope>
    <source>
        <strain evidence="3">NBRC 14913</strain>
    </source>
</reference>
<sequence length="385" mass="39268">MQSLSDRWFGVGHSVAPDSAKAGAEATAAALSGRTPKAVFVFCSVNHAVPALLDAVRAEVGPGVTVVGGSSLGEISSEAGATTDGVVVTALGGDGFDIRTRIAYVGGNGHREAGADVAHALDGMDRPHTALMMICEGMSGNPHEIVRGAYSVVGAAVPLVGGLAANDTGKRSFQFHDDRVVSGAVVGVAIGSDAPMGVGIAHGWHRVEPPMVITGSDQTRILELDGEPALDVLLRRRGMADPAELFANNTRLQAIGLSRRSGEDIRIIVAADEADRSLIGLATMPQGAICWLMDSDYESLVAGATASCEEAVAGLDGRPPIGVFTFDCGGRRGALGDEGIRAEAATISAALPGVPFGGPYTMGEIARTRGSLGTHALTLVTLALA</sequence>
<proteinExistence type="predicted"/>
<dbReference type="InterPro" id="IPR013702">
    <property type="entry name" value="FIST_domain_N"/>
</dbReference>
<dbReference type="AlphaFoldDB" id="A0A919SIT8"/>
<gene>
    <name evidence="3" type="ORF">Aco04nite_30690</name>
</gene>
<dbReference type="EMBL" id="BOQP01000013">
    <property type="protein sequence ID" value="GIM72516.1"/>
    <property type="molecule type" value="Genomic_DNA"/>
</dbReference>
<dbReference type="PANTHER" id="PTHR40252:SF2">
    <property type="entry name" value="BLR0328 PROTEIN"/>
    <property type="match status" value="1"/>
</dbReference>
<evidence type="ECO:0000313" key="3">
    <source>
        <dbReference type="EMBL" id="GIM72516.1"/>
    </source>
</evidence>
<dbReference type="SMART" id="SM00897">
    <property type="entry name" value="FIST"/>
    <property type="match status" value="1"/>
</dbReference>
<keyword evidence="4" id="KW-1185">Reference proteome</keyword>
<dbReference type="RefSeq" id="WP_212997884.1">
    <property type="nucleotide sequence ID" value="NZ_BAAATW010000019.1"/>
</dbReference>
<evidence type="ECO:0000259" key="2">
    <source>
        <dbReference type="SMART" id="SM01204"/>
    </source>
</evidence>